<evidence type="ECO:0000256" key="1">
    <source>
        <dbReference type="SAM" id="MobiDB-lite"/>
    </source>
</evidence>
<reference evidence="2" key="1">
    <citation type="submission" date="2020-06" db="EMBL/GenBank/DDBJ databases">
        <authorList>
            <person name="Li T."/>
            <person name="Hu X."/>
            <person name="Zhang T."/>
            <person name="Song X."/>
            <person name="Zhang H."/>
            <person name="Dai N."/>
            <person name="Sheng W."/>
            <person name="Hou X."/>
            <person name="Wei L."/>
        </authorList>
    </citation>
    <scope>NUCLEOTIDE SEQUENCE</scope>
    <source>
        <strain evidence="2">G02</strain>
        <tissue evidence="2">Leaf</tissue>
    </source>
</reference>
<feature type="compositionally biased region" description="Basic and acidic residues" evidence="1">
    <location>
        <begin position="44"/>
        <end position="54"/>
    </location>
</feature>
<dbReference type="AlphaFoldDB" id="A0AAW2M3B0"/>
<protein>
    <submittedName>
        <fullName evidence="2">Uncharacterized protein</fullName>
    </submittedName>
</protein>
<organism evidence="2">
    <name type="scientific">Sesamum radiatum</name>
    <name type="common">Black benniseed</name>
    <dbReference type="NCBI Taxonomy" id="300843"/>
    <lineage>
        <taxon>Eukaryota</taxon>
        <taxon>Viridiplantae</taxon>
        <taxon>Streptophyta</taxon>
        <taxon>Embryophyta</taxon>
        <taxon>Tracheophyta</taxon>
        <taxon>Spermatophyta</taxon>
        <taxon>Magnoliopsida</taxon>
        <taxon>eudicotyledons</taxon>
        <taxon>Gunneridae</taxon>
        <taxon>Pentapetalae</taxon>
        <taxon>asterids</taxon>
        <taxon>lamiids</taxon>
        <taxon>Lamiales</taxon>
        <taxon>Pedaliaceae</taxon>
        <taxon>Sesamum</taxon>
    </lineage>
</organism>
<feature type="compositionally biased region" description="Polar residues" evidence="1">
    <location>
        <begin position="61"/>
        <end position="76"/>
    </location>
</feature>
<sequence>MTGMEKCSSSKIRNSGGKEEIASCWGRFMMLMLLCRRSKKAHRKLENSKNDTSKSKRRAQPSASFRYSPQSYSQNFDEGPREWEDDGQDSSLRGLQSRFAAPYSSHESN</sequence>
<feature type="region of interest" description="Disordered" evidence="1">
    <location>
        <begin position="41"/>
        <end position="109"/>
    </location>
</feature>
<accession>A0AAW2M3B0</accession>
<proteinExistence type="predicted"/>
<comment type="caution">
    <text evidence="2">The sequence shown here is derived from an EMBL/GenBank/DDBJ whole genome shotgun (WGS) entry which is preliminary data.</text>
</comment>
<name>A0AAW2M3B0_SESRA</name>
<gene>
    <name evidence="2" type="ORF">Sradi_5065900</name>
</gene>
<dbReference type="EMBL" id="JACGWJ010000023">
    <property type="protein sequence ID" value="KAL0324966.1"/>
    <property type="molecule type" value="Genomic_DNA"/>
</dbReference>
<reference evidence="2" key="2">
    <citation type="journal article" date="2024" name="Plant">
        <title>Genomic evolution and insights into agronomic trait innovations of Sesamum species.</title>
        <authorList>
            <person name="Miao H."/>
            <person name="Wang L."/>
            <person name="Qu L."/>
            <person name="Liu H."/>
            <person name="Sun Y."/>
            <person name="Le M."/>
            <person name="Wang Q."/>
            <person name="Wei S."/>
            <person name="Zheng Y."/>
            <person name="Lin W."/>
            <person name="Duan Y."/>
            <person name="Cao H."/>
            <person name="Xiong S."/>
            <person name="Wang X."/>
            <person name="Wei L."/>
            <person name="Li C."/>
            <person name="Ma Q."/>
            <person name="Ju M."/>
            <person name="Zhao R."/>
            <person name="Li G."/>
            <person name="Mu C."/>
            <person name="Tian Q."/>
            <person name="Mei H."/>
            <person name="Zhang T."/>
            <person name="Gao T."/>
            <person name="Zhang H."/>
        </authorList>
    </citation>
    <scope>NUCLEOTIDE SEQUENCE</scope>
    <source>
        <strain evidence="2">G02</strain>
    </source>
</reference>
<evidence type="ECO:0000313" key="2">
    <source>
        <dbReference type="EMBL" id="KAL0324966.1"/>
    </source>
</evidence>